<accession>A0AA41Z5I8</accession>
<keyword evidence="1" id="KW-0732">Signal</keyword>
<gene>
    <name evidence="2" type="ORF">M8523_22070</name>
</gene>
<dbReference type="RefSeq" id="WP_282587078.1">
    <property type="nucleotide sequence ID" value="NZ_JAMOIM010000017.1"/>
</dbReference>
<comment type="caution">
    <text evidence="2">The sequence shown here is derived from an EMBL/GenBank/DDBJ whole genome shotgun (WGS) entry which is preliminary data.</text>
</comment>
<reference evidence="2" key="1">
    <citation type="submission" date="2022-05" db="EMBL/GenBank/DDBJ databases">
        <authorList>
            <person name="Pankratov T."/>
        </authorList>
    </citation>
    <scope>NUCLEOTIDE SEQUENCE</scope>
    <source>
        <strain evidence="2">BP6-180914</strain>
    </source>
</reference>
<sequence length="136" mass="14324">MRPSLKVISCVAGFAVLNVLAGPAIAAGAKPVNLKAGESVDIDNVYWVAKCKSLLRGKPVADILEGPSDVTVSIRDEKVTPRSGGCSQPIDGGVLVLKAPKEVKAKTEAKVTIRIKYPTSDGERQGSRIVNLTLFP</sequence>
<evidence type="ECO:0000313" key="3">
    <source>
        <dbReference type="Proteomes" id="UP001165667"/>
    </source>
</evidence>
<dbReference type="AlphaFoldDB" id="A0AA41Z5I8"/>
<feature type="signal peptide" evidence="1">
    <location>
        <begin position="1"/>
        <end position="26"/>
    </location>
</feature>
<name>A0AA41Z5I8_9HYPH</name>
<keyword evidence="3" id="KW-1185">Reference proteome</keyword>
<evidence type="ECO:0000256" key="1">
    <source>
        <dbReference type="SAM" id="SignalP"/>
    </source>
</evidence>
<dbReference type="EMBL" id="JAMOIM010000017">
    <property type="protein sequence ID" value="MCW6510705.1"/>
    <property type="molecule type" value="Genomic_DNA"/>
</dbReference>
<feature type="chain" id="PRO_5041363052" evidence="1">
    <location>
        <begin position="27"/>
        <end position="136"/>
    </location>
</feature>
<dbReference type="Proteomes" id="UP001165667">
    <property type="component" value="Unassembled WGS sequence"/>
</dbReference>
<protein>
    <submittedName>
        <fullName evidence="2">Uncharacterized protein</fullName>
    </submittedName>
</protein>
<evidence type="ECO:0000313" key="2">
    <source>
        <dbReference type="EMBL" id="MCW6510705.1"/>
    </source>
</evidence>
<proteinExistence type="predicted"/>
<organism evidence="2 3">
    <name type="scientific">Lichenifustis flavocetrariae</name>
    <dbReference type="NCBI Taxonomy" id="2949735"/>
    <lineage>
        <taxon>Bacteria</taxon>
        <taxon>Pseudomonadati</taxon>
        <taxon>Pseudomonadota</taxon>
        <taxon>Alphaproteobacteria</taxon>
        <taxon>Hyphomicrobiales</taxon>
        <taxon>Lichenihabitantaceae</taxon>
        <taxon>Lichenifustis</taxon>
    </lineage>
</organism>